<dbReference type="InterPro" id="IPR008042">
    <property type="entry name" value="Retrotrans_Pao"/>
</dbReference>
<reference evidence="4 5" key="1">
    <citation type="submission" date="2020-08" db="EMBL/GenBank/DDBJ databases">
        <authorList>
            <person name="Koutsovoulos G."/>
            <person name="Danchin GJ E."/>
        </authorList>
    </citation>
    <scope>NUCLEOTIDE SEQUENCE [LARGE SCALE GENOMIC DNA]</scope>
</reference>
<dbReference type="SUPFAM" id="SSF56672">
    <property type="entry name" value="DNA/RNA polymerases"/>
    <property type="match status" value="1"/>
</dbReference>
<feature type="domain" description="CCHC-type" evidence="3">
    <location>
        <begin position="399"/>
        <end position="414"/>
    </location>
</feature>
<sequence>MGDIIEQGIKILKERLIRINAEAASADFTIAVNLSELEKSELIKNLNNKIESLEIKIKNTMEELDKQNMNYVNYFGSLGPVLRAAEKEAYANFGTGPNGFLVVMDQSRDILEILAENKRTLEKMSSIPLINTENINVKLPEIKLPEFSGELKNWNAFYEEFKAAVEDQVIPEKRKMQYLKSALKGEPLELVDQYPLEAKNYRIVLELLQKNFGDQESIKCSLHSALRRMPRSGKYIPEIRKTLRKIESIIKQLENMGENIEHEQLILEIESKMPKRILSEIYRKKRTEIGWNLKRMLKFLDDYLKLEEDVYRIHKDFEIDNKEDIDYRNKNIKQRHKMHATAMYYTKETQNNQGKHLKYSEIKSAHKCIFCDKVHWENKCSTYNSKEKRIERVKQLNICFKCFGKGHRSKDCKKQILCYLCKKAGHNSAFCVKISNTNNTSDNNKNFENYKNKSNNSQKDKRICVTVENEPEEDPILFNNLIEEDNKEIKYNKLKFDNNNDNFVLINNFKKCDKNTITQTFLPVGIGKIINGNKSETANIFLDSGCEISLILNSFAEKLNLKPLFYKKFRGKGLFNKSIVVTSPVFEFELNTQNNEKINIVARGTDDLIENLKKIDNKILQKNENTFLNSKMLYDVKPHILIGIDYLGKIMNFDEINSGFNILKTKIGNLIIGKGQIEEKTELINICQVTSEQKIHNWWELEGFGISDNPTEKDDEFAKKHFEKTVTRDKTGRYEIEWPVKNKIEISNNLWVAKKRLESVWNKLSKNPDLLLEYNKLIIDQLKNGIVEKCENKIEKEIIHYIPHHCVLNEQKKKVRIVFDASCKTKEGHSLNNIILRGPVLLPDICGVLLRFRNQKIMISSDVKSAFHQISLKENQRNFSRFLWLKNPNIGPTEDNLIKYRFVRMPFGVIAAPFLLAAVINHHLEKSGGKFGNELKRGTYADNVFFGAENEKDAIEKCKNAIKIFKDAKMDLHEFCANSDTINKLFGDKEQKNPTKILGLEWDMKKDALIVKLNKIENEIIWTKRKVLKGLAKTFDPLGLIVPVNFKRKLFVQELWKNQLGWDDKIDEKIIENWKALQNDFGSFVIRRQAIFKQKIADLHVFVDASAKGFASVAYLRVKQEKGEINTSIIFAKSRLSPLKNPMTIPRLELMGAVAGKRMIEFIRKECDIEIIHCYIWSDSTCVLSWILNSNEEKLPKFVKRRITELRENKSINWKYVPTEHNPSDLATRGCLCEELKSHKIWWEGPSFLRKNESEWPVLTNLVLKDKKENLNTINIDLLVGEIIDMEVRNEYPKLVNISIKYVWPLKNLLKR</sequence>
<dbReference type="Proteomes" id="UP000580250">
    <property type="component" value="Unassembled WGS sequence"/>
</dbReference>
<dbReference type="InterPro" id="IPR000477">
    <property type="entry name" value="RT_dom"/>
</dbReference>
<evidence type="ECO:0000313" key="5">
    <source>
        <dbReference type="Proteomes" id="UP000580250"/>
    </source>
</evidence>
<dbReference type="Gene3D" id="3.30.70.270">
    <property type="match status" value="1"/>
</dbReference>
<keyword evidence="1" id="KW-0863">Zinc-finger</keyword>
<keyword evidence="2" id="KW-0175">Coiled coil</keyword>
<feature type="coiled-coil region" evidence="2">
    <location>
        <begin position="36"/>
        <end position="70"/>
    </location>
</feature>
<dbReference type="PANTHER" id="PTHR47331">
    <property type="entry name" value="PHD-TYPE DOMAIN-CONTAINING PROTEIN"/>
    <property type="match status" value="1"/>
</dbReference>
<evidence type="ECO:0000313" key="4">
    <source>
        <dbReference type="EMBL" id="CAD2207780.1"/>
    </source>
</evidence>
<name>A0A6V7Y7Y0_MELEN</name>
<dbReference type="InterPro" id="IPR001878">
    <property type="entry name" value="Znf_CCHC"/>
</dbReference>
<dbReference type="InterPro" id="IPR036875">
    <property type="entry name" value="Znf_CCHC_sf"/>
</dbReference>
<evidence type="ECO:0000259" key="3">
    <source>
        <dbReference type="PROSITE" id="PS50158"/>
    </source>
</evidence>
<comment type="caution">
    <text evidence="4">The sequence shown here is derived from an EMBL/GenBank/DDBJ whole genome shotgun (WGS) entry which is preliminary data.</text>
</comment>
<dbReference type="GO" id="GO:0008270">
    <property type="term" value="F:zinc ion binding"/>
    <property type="evidence" value="ECO:0007669"/>
    <property type="project" value="UniProtKB-KW"/>
</dbReference>
<keyword evidence="1" id="KW-0862">Zinc</keyword>
<evidence type="ECO:0000256" key="1">
    <source>
        <dbReference type="PROSITE-ProRule" id="PRU00047"/>
    </source>
</evidence>
<dbReference type="Gene3D" id="3.10.10.10">
    <property type="entry name" value="HIV Type 1 Reverse Transcriptase, subunit A, domain 1"/>
    <property type="match status" value="1"/>
</dbReference>
<proteinExistence type="predicted"/>
<dbReference type="Pfam" id="PF03564">
    <property type="entry name" value="DUF1759"/>
    <property type="match status" value="1"/>
</dbReference>
<keyword evidence="1" id="KW-0479">Metal-binding</keyword>
<gene>
    <name evidence="4" type="ORF">MENT_LOCUS61748</name>
</gene>
<dbReference type="InterPro" id="IPR043502">
    <property type="entry name" value="DNA/RNA_pol_sf"/>
</dbReference>
<evidence type="ECO:0000256" key="2">
    <source>
        <dbReference type="SAM" id="Coils"/>
    </source>
</evidence>
<accession>A0A6V7Y7Y0</accession>
<feature type="coiled-coil region" evidence="2">
    <location>
        <begin position="236"/>
        <end position="263"/>
    </location>
</feature>
<dbReference type="SMART" id="SM00343">
    <property type="entry name" value="ZnF_C2HC"/>
    <property type="match status" value="2"/>
</dbReference>
<dbReference type="SUPFAM" id="SSF57756">
    <property type="entry name" value="Retrovirus zinc finger-like domains"/>
    <property type="match status" value="1"/>
</dbReference>
<organism evidence="4 5">
    <name type="scientific">Meloidogyne enterolobii</name>
    <name type="common">Root-knot nematode worm</name>
    <name type="synonym">Meloidogyne mayaguensis</name>
    <dbReference type="NCBI Taxonomy" id="390850"/>
    <lineage>
        <taxon>Eukaryota</taxon>
        <taxon>Metazoa</taxon>
        <taxon>Ecdysozoa</taxon>
        <taxon>Nematoda</taxon>
        <taxon>Chromadorea</taxon>
        <taxon>Rhabditida</taxon>
        <taxon>Tylenchina</taxon>
        <taxon>Tylenchomorpha</taxon>
        <taxon>Tylenchoidea</taxon>
        <taxon>Meloidogynidae</taxon>
        <taxon>Meloidogyninae</taxon>
        <taxon>Meloidogyne</taxon>
    </lineage>
</organism>
<dbReference type="GO" id="GO:0003676">
    <property type="term" value="F:nucleic acid binding"/>
    <property type="evidence" value="ECO:0007669"/>
    <property type="project" value="InterPro"/>
</dbReference>
<dbReference type="InterPro" id="IPR043128">
    <property type="entry name" value="Rev_trsase/Diguanyl_cyclase"/>
</dbReference>
<protein>
    <recommendedName>
        <fullName evidence="3">CCHC-type domain-containing protein</fullName>
    </recommendedName>
</protein>
<dbReference type="OrthoDB" id="5864015at2759"/>
<dbReference type="EMBL" id="CAJEWN010003482">
    <property type="protein sequence ID" value="CAD2207780.1"/>
    <property type="molecule type" value="Genomic_DNA"/>
</dbReference>
<dbReference type="Gene3D" id="4.10.60.10">
    <property type="entry name" value="Zinc finger, CCHC-type"/>
    <property type="match status" value="1"/>
</dbReference>
<dbReference type="GO" id="GO:0019899">
    <property type="term" value="F:enzyme binding"/>
    <property type="evidence" value="ECO:0007669"/>
    <property type="project" value="UniProtKB-ARBA"/>
</dbReference>
<dbReference type="InterPro" id="IPR005312">
    <property type="entry name" value="DUF1759"/>
</dbReference>
<dbReference type="PROSITE" id="PS50158">
    <property type="entry name" value="ZF_CCHC"/>
    <property type="match status" value="1"/>
</dbReference>
<dbReference type="Pfam" id="PF00078">
    <property type="entry name" value="RVT_1"/>
    <property type="match status" value="1"/>
</dbReference>
<dbReference type="Pfam" id="PF05380">
    <property type="entry name" value="Peptidase_A17"/>
    <property type="match status" value="1"/>
</dbReference>